<gene>
    <name evidence="2" type="ORF">A3A70_02925</name>
</gene>
<evidence type="ECO:0000313" key="2">
    <source>
        <dbReference type="EMBL" id="OGC59953.1"/>
    </source>
</evidence>
<protein>
    <submittedName>
        <fullName evidence="2">Uncharacterized protein</fullName>
    </submittedName>
</protein>
<dbReference type="EMBL" id="MEVK01000003">
    <property type="protein sequence ID" value="OGC59953.1"/>
    <property type="molecule type" value="Genomic_DNA"/>
</dbReference>
<accession>A0A1F4VT43</accession>
<name>A0A1F4VT43_UNCKA</name>
<dbReference type="AlphaFoldDB" id="A0A1F4VT43"/>
<dbReference type="STRING" id="1802627.A3A70_02925"/>
<proteinExistence type="predicted"/>
<dbReference type="Proteomes" id="UP000178964">
    <property type="component" value="Unassembled WGS sequence"/>
</dbReference>
<sequence length="116" mass="13508">MDKQKVVVIKLKKWQIPRLLGAMRLGIWAEDWCAALVQSGINTYDTHSGMWIFSVGTIIDSIKKQTGVDKEDKEYGGSEQCLKEIEVWVDKQCKTNEENSRKRQEEENKKYADEKR</sequence>
<reference evidence="2 3" key="1">
    <citation type="journal article" date="2016" name="Nat. Commun.">
        <title>Thousands of microbial genomes shed light on interconnected biogeochemical processes in an aquifer system.</title>
        <authorList>
            <person name="Anantharaman K."/>
            <person name="Brown C.T."/>
            <person name="Hug L.A."/>
            <person name="Sharon I."/>
            <person name="Castelle C.J."/>
            <person name="Probst A.J."/>
            <person name="Thomas B.C."/>
            <person name="Singh A."/>
            <person name="Wilkins M.J."/>
            <person name="Karaoz U."/>
            <person name="Brodie E.L."/>
            <person name="Williams K.H."/>
            <person name="Hubbard S.S."/>
            <person name="Banfield J.F."/>
        </authorList>
    </citation>
    <scope>NUCLEOTIDE SEQUENCE [LARGE SCALE GENOMIC DNA]</scope>
</reference>
<comment type="caution">
    <text evidence="2">The sequence shown here is derived from an EMBL/GenBank/DDBJ whole genome shotgun (WGS) entry which is preliminary data.</text>
</comment>
<evidence type="ECO:0000256" key="1">
    <source>
        <dbReference type="SAM" id="MobiDB-lite"/>
    </source>
</evidence>
<feature type="region of interest" description="Disordered" evidence="1">
    <location>
        <begin position="96"/>
        <end position="116"/>
    </location>
</feature>
<evidence type="ECO:0000313" key="3">
    <source>
        <dbReference type="Proteomes" id="UP000178964"/>
    </source>
</evidence>
<organism evidence="2 3">
    <name type="scientific">candidate division WWE3 bacterium RIFCSPLOWO2_01_FULL_42_11</name>
    <dbReference type="NCBI Taxonomy" id="1802627"/>
    <lineage>
        <taxon>Bacteria</taxon>
        <taxon>Katanobacteria</taxon>
    </lineage>
</organism>